<dbReference type="GO" id="GO:0005634">
    <property type="term" value="C:nucleus"/>
    <property type="evidence" value="ECO:0007669"/>
    <property type="project" value="TreeGrafter"/>
</dbReference>
<keyword evidence="2" id="KW-0343">GTPase activation</keyword>
<accession>A0AAE0BHW5</accession>
<dbReference type="GO" id="GO:0005829">
    <property type="term" value="C:cytosol"/>
    <property type="evidence" value="ECO:0007669"/>
    <property type="project" value="TreeGrafter"/>
</dbReference>
<evidence type="ECO:0000256" key="1">
    <source>
        <dbReference type="ARBA" id="ARBA00004430"/>
    </source>
</evidence>
<evidence type="ECO:0000256" key="2">
    <source>
        <dbReference type="ARBA" id="ARBA00022468"/>
    </source>
</evidence>
<name>A0AAE0BHW5_9CHLO</name>
<dbReference type="GO" id="GO:0005096">
    <property type="term" value="F:GTPase activator activity"/>
    <property type="evidence" value="ECO:0007669"/>
    <property type="project" value="UniProtKB-KW"/>
</dbReference>
<keyword evidence="3" id="KW-0433">Leucine-rich repeat</keyword>
<dbReference type="EMBL" id="LGRX02034857">
    <property type="protein sequence ID" value="KAK3236762.1"/>
    <property type="molecule type" value="Genomic_DNA"/>
</dbReference>
<dbReference type="InterPro" id="IPR001611">
    <property type="entry name" value="Leu-rich_rpt"/>
</dbReference>
<dbReference type="PANTHER" id="PTHR24113">
    <property type="entry name" value="RAN GTPASE-ACTIVATING PROTEIN 1"/>
    <property type="match status" value="1"/>
</dbReference>
<dbReference type="GO" id="GO:0005930">
    <property type="term" value="C:axoneme"/>
    <property type="evidence" value="ECO:0007669"/>
    <property type="project" value="UniProtKB-SubCell"/>
</dbReference>
<dbReference type="PANTHER" id="PTHR24113:SF12">
    <property type="entry name" value="RAN GTPASE-ACTIVATING PROTEIN 1"/>
    <property type="match status" value="1"/>
</dbReference>
<organism evidence="5 6">
    <name type="scientific">Cymbomonas tetramitiformis</name>
    <dbReference type="NCBI Taxonomy" id="36881"/>
    <lineage>
        <taxon>Eukaryota</taxon>
        <taxon>Viridiplantae</taxon>
        <taxon>Chlorophyta</taxon>
        <taxon>Pyramimonadophyceae</taxon>
        <taxon>Pyramimonadales</taxon>
        <taxon>Pyramimonadaceae</taxon>
        <taxon>Cymbomonas</taxon>
    </lineage>
</organism>
<dbReference type="Proteomes" id="UP001190700">
    <property type="component" value="Unassembled WGS sequence"/>
</dbReference>
<sequence>MKQVLHEPPPAKLRWRVPDLSTKVAALRIRPPPSRSIPRLGHRTHLALNGKVSRTASVPTSESVKQLQVLLPSLNLSTSRTKRGEFSELLNLLLEDRLQTANNLVHIAHLLSDAVSADEFCSRHPGLLVAEKVPVLNLTCRQKADLDVFLHIALQDATNIYNPFARVESLRFSHGKLGMEDVTKLLALLQATPRLQAMEVASCRIAREGWKVLEEGIADRELASVRVKGDGKSRGENVALAMGALASGETETLALDFLGLSSPDLVRMSKIVAAHPKLRALELHTNKIGNKGGAALGKALQRNKSLEVLVLDNNKIDCRGIHGLAMGLARNRSLKKLTLRGNPVGREGMNVLAKVCKQHASLQTLDVEESKIKGIPEWEVSVFKRLRVRETGSK</sequence>
<dbReference type="SMART" id="SM00368">
    <property type="entry name" value="LRR_RI"/>
    <property type="match status" value="4"/>
</dbReference>
<keyword evidence="6" id="KW-1185">Reference proteome</keyword>
<comment type="caution">
    <text evidence="5">The sequence shown here is derived from an EMBL/GenBank/DDBJ whole genome shotgun (WGS) entry which is preliminary data.</text>
</comment>
<keyword evidence="4" id="KW-0677">Repeat</keyword>
<dbReference type="SUPFAM" id="SSF52047">
    <property type="entry name" value="RNI-like"/>
    <property type="match status" value="1"/>
</dbReference>
<dbReference type="Gene3D" id="3.80.10.10">
    <property type="entry name" value="Ribonuclease Inhibitor"/>
    <property type="match status" value="1"/>
</dbReference>
<evidence type="ECO:0000256" key="3">
    <source>
        <dbReference type="ARBA" id="ARBA00022614"/>
    </source>
</evidence>
<dbReference type="GO" id="GO:0031267">
    <property type="term" value="F:small GTPase binding"/>
    <property type="evidence" value="ECO:0007669"/>
    <property type="project" value="TreeGrafter"/>
</dbReference>
<dbReference type="InterPro" id="IPR027038">
    <property type="entry name" value="RanGap"/>
</dbReference>
<dbReference type="Pfam" id="PF13516">
    <property type="entry name" value="LRR_6"/>
    <property type="match status" value="2"/>
</dbReference>
<evidence type="ECO:0000313" key="6">
    <source>
        <dbReference type="Proteomes" id="UP001190700"/>
    </source>
</evidence>
<proteinExistence type="predicted"/>
<protein>
    <submittedName>
        <fullName evidence="5">Uncharacterized protein</fullName>
    </submittedName>
</protein>
<dbReference type="AlphaFoldDB" id="A0AAE0BHW5"/>
<reference evidence="5 6" key="1">
    <citation type="journal article" date="2015" name="Genome Biol. Evol.">
        <title>Comparative Genomics of a Bacterivorous Green Alga Reveals Evolutionary Causalities and Consequences of Phago-Mixotrophic Mode of Nutrition.</title>
        <authorList>
            <person name="Burns J.A."/>
            <person name="Paasch A."/>
            <person name="Narechania A."/>
            <person name="Kim E."/>
        </authorList>
    </citation>
    <scope>NUCLEOTIDE SEQUENCE [LARGE SCALE GENOMIC DNA]</scope>
    <source>
        <strain evidence="5 6">PLY_AMNH</strain>
    </source>
</reference>
<gene>
    <name evidence="5" type="ORF">CYMTET_53113</name>
</gene>
<dbReference type="GO" id="GO:0006913">
    <property type="term" value="P:nucleocytoplasmic transport"/>
    <property type="evidence" value="ECO:0007669"/>
    <property type="project" value="TreeGrafter"/>
</dbReference>
<dbReference type="InterPro" id="IPR032675">
    <property type="entry name" value="LRR_dom_sf"/>
</dbReference>
<evidence type="ECO:0000256" key="4">
    <source>
        <dbReference type="ARBA" id="ARBA00022737"/>
    </source>
</evidence>
<dbReference type="GO" id="GO:0048471">
    <property type="term" value="C:perinuclear region of cytoplasm"/>
    <property type="evidence" value="ECO:0007669"/>
    <property type="project" value="TreeGrafter"/>
</dbReference>
<evidence type="ECO:0000313" key="5">
    <source>
        <dbReference type="EMBL" id="KAK3236762.1"/>
    </source>
</evidence>
<comment type="subcellular location">
    <subcellularLocation>
        <location evidence="1">Cytoplasm</location>
        <location evidence="1">Cytoskeleton</location>
        <location evidence="1">Cilium axoneme</location>
    </subcellularLocation>
</comment>